<dbReference type="InterPro" id="IPR013126">
    <property type="entry name" value="Hsp_70_fam"/>
</dbReference>
<comment type="similarity">
    <text evidence="1">Belongs to the heat shock protein 70 family.</text>
</comment>
<dbReference type="GO" id="GO:0140662">
    <property type="term" value="F:ATP-dependent protein folding chaperone"/>
    <property type="evidence" value="ECO:0007669"/>
    <property type="project" value="InterPro"/>
</dbReference>
<evidence type="ECO:0000256" key="1">
    <source>
        <dbReference type="ARBA" id="ARBA00007381"/>
    </source>
</evidence>
<dbReference type="Gene3D" id="3.30.420.40">
    <property type="match status" value="1"/>
</dbReference>
<proteinExistence type="inferred from homology"/>
<keyword evidence="4" id="KW-1185">Reference proteome</keyword>
<keyword evidence="2" id="KW-0547">Nucleotide-binding</keyword>
<evidence type="ECO:0000313" key="5">
    <source>
        <dbReference type="WBParaSite" id="PDA_v2.g9105.t1"/>
    </source>
</evidence>
<dbReference type="Pfam" id="PF00012">
    <property type="entry name" value="HSP70"/>
    <property type="match status" value="1"/>
</dbReference>
<evidence type="ECO:0000256" key="2">
    <source>
        <dbReference type="ARBA" id="ARBA00022741"/>
    </source>
</evidence>
<name>A0A914RBU7_9BILA</name>
<dbReference type="WBParaSite" id="PDA_v2.g9105.t1">
    <property type="protein sequence ID" value="PDA_v2.g9105.t1"/>
    <property type="gene ID" value="PDA_v2.g9105"/>
</dbReference>
<dbReference type="AlphaFoldDB" id="A0A914RBU7"/>
<organism evidence="4 5">
    <name type="scientific">Panagrolaimus davidi</name>
    <dbReference type="NCBI Taxonomy" id="227884"/>
    <lineage>
        <taxon>Eukaryota</taxon>
        <taxon>Metazoa</taxon>
        <taxon>Ecdysozoa</taxon>
        <taxon>Nematoda</taxon>
        <taxon>Chromadorea</taxon>
        <taxon>Rhabditida</taxon>
        <taxon>Tylenchina</taxon>
        <taxon>Panagrolaimomorpha</taxon>
        <taxon>Panagrolaimoidea</taxon>
        <taxon>Panagrolaimidae</taxon>
        <taxon>Panagrolaimus</taxon>
    </lineage>
</organism>
<accession>A0A914RBU7</accession>
<dbReference type="GO" id="GO:0005524">
    <property type="term" value="F:ATP binding"/>
    <property type="evidence" value="ECO:0007669"/>
    <property type="project" value="UniProtKB-KW"/>
</dbReference>
<sequence>MPRHYDKVVMASPNPINEEFQPRDQHRNIAAHYYHAITQTEYFPKNGDIIGVALANGQRQKMDSGCYFFKQNVKDVKYLGYWNIGDFYATVEDVNFKNKKNKLNEIPNVFLCCEKYKNPKLQEFKAFYPNAQWFSYGEELDVIKGMVIKIRMMDSDKEFSKYNIEPNSVIKISTKDVLLYESKNKNVSRFPAAVDYGFDKPKAGVLYLSPTVIANTTKNAVSVRKYYFEDEIKEFYVLNNGVMELLILTKRVIIDLFREAITRLGQNINNSVITIPANFAEPQKELYLNAAKLAGLEICKSVDESVALAYGLEELYTLNKYSKYILINFTEELIEFKLNQSGYVKRKTIKSQTLNAEIFQSAKLSFFDEIINAAAENVSPKLV</sequence>
<reference evidence="5" key="1">
    <citation type="submission" date="2022-11" db="UniProtKB">
        <authorList>
            <consortium name="WormBaseParasite"/>
        </authorList>
    </citation>
    <scope>IDENTIFICATION</scope>
</reference>
<evidence type="ECO:0000313" key="4">
    <source>
        <dbReference type="Proteomes" id="UP000887578"/>
    </source>
</evidence>
<evidence type="ECO:0000256" key="3">
    <source>
        <dbReference type="ARBA" id="ARBA00022840"/>
    </source>
</evidence>
<dbReference type="InterPro" id="IPR043129">
    <property type="entry name" value="ATPase_NBD"/>
</dbReference>
<protein>
    <submittedName>
        <fullName evidence="5">Uncharacterized protein</fullName>
    </submittedName>
</protein>
<keyword evidence="3" id="KW-0067">ATP-binding</keyword>
<dbReference type="Proteomes" id="UP000887578">
    <property type="component" value="Unplaced"/>
</dbReference>
<dbReference type="SUPFAM" id="SSF53067">
    <property type="entry name" value="Actin-like ATPase domain"/>
    <property type="match status" value="1"/>
</dbReference>